<organism evidence="3 4">
    <name type="scientific">Cercophora newfieldiana</name>
    <dbReference type="NCBI Taxonomy" id="92897"/>
    <lineage>
        <taxon>Eukaryota</taxon>
        <taxon>Fungi</taxon>
        <taxon>Dikarya</taxon>
        <taxon>Ascomycota</taxon>
        <taxon>Pezizomycotina</taxon>
        <taxon>Sordariomycetes</taxon>
        <taxon>Sordariomycetidae</taxon>
        <taxon>Sordariales</taxon>
        <taxon>Lasiosphaeriaceae</taxon>
        <taxon>Cercophora</taxon>
    </lineage>
</organism>
<dbReference type="Gene3D" id="1.20.120.20">
    <property type="entry name" value="Apolipoprotein"/>
    <property type="match status" value="1"/>
</dbReference>
<proteinExistence type="predicted"/>
<dbReference type="AlphaFoldDB" id="A0AA39Y436"/>
<evidence type="ECO:0000256" key="1">
    <source>
        <dbReference type="SAM" id="Coils"/>
    </source>
</evidence>
<protein>
    <submittedName>
        <fullName evidence="3">Uncharacterized protein</fullName>
    </submittedName>
</protein>
<dbReference type="Proteomes" id="UP001174936">
    <property type="component" value="Unassembled WGS sequence"/>
</dbReference>
<comment type="caution">
    <text evidence="3">The sequence shown here is derived from an EMBL/GenBank/DDBJ whole genome shotgun (WGS) entry which is preliminary data.</text>
</comment>
<feature type="coiled-coil region" evidence="1">
    <location>
        <begin position="274"/>
        <end position="301"/>
    </location>
</feature>
<accession>A0AA39Y436</accession>
<keyword evidence="1" id="KW-0175">Coiled coil</keyword>
<feature type="compositionally biased region" description="Acidic residues" evidence="2">
    <location>
        <begin position="420"/>
        <end position="447"/>
    </location>
</feature>
<feature type="compositionally biased region" description="Basic and acidic residues" evidence="2">
    <location>
        <begin position="448"/>
        <end position="459"/>
    </location>
</feature>
<sequence length="660" mass="74179">MAQPNTTGDMGPAGDGADVPSLRASSSLSSLKSNSSSCSSHILVPSQLEDKTIATQIAALSSKLTTELDSIREHCAHITADLDSRFHEVHEHNDQVEGYLKSRVYLVSEELKSHLQKVKSDLQSELAELNQAVSEGLTKGDEYLDSRIFETENTLEARIIDMEVRLNASITQVEAKLDSLPSYLEVVVNFLRDTVKQQRDQSDMKHRESLKMMNDKVHSLYEKMEAKEANTTGTLVNEVTTLTDKFLEMNVSYQEGMKLLSRAVTGFQAAAEKKKAEELALKALTAKVETLERNMVVSQAQMMKSIGVLTDAAPSQSMMATLAGDLSHLQSRIAYDREHIKKPTKAAVDMMLSMMMKSQAAITATAHDNETTVGKIAKDVGKVSEDVQNLRETMITVEKRCSNMIESVEDWLEYEYEYDSDTDYSEEDSNDGSFDDTDSDDDDDDDHNDGNDGNDERPPKATLALWDSGRFPNTAKRSVYVADPSKKPSEPQSWRAVSVLRSNCPVTELPNWGGKFNYRGSDRWIVNPRDPASPRHEEMKMDLDPTHDLSRTLIGIDPDHGDKPKWMIKVVYTWSIAERGYRSVWMRQVKPKRLVEDDTWDEQGGHIYSYRAEGWAGESSDSQGQYLLDVLDARRCSEEPTSAKRTVEETRTQERELSEN</sequence>
<gene>
    <name evidence="3" type="ORF">B0T16DRAFT_390164</name>
</gene>
<evidence type="ECO:0000313" key="4">
    <source>
        <dbReference type="Proteomes" id="UP001174936"/>
    </source>
</evidence>
<keyword evidence="4" id="KW-1185">Reference proteome</keyword>
<reference evidence="3" key="1">
    <citation type="submission" date="2023-06" db="EMBL/GenBank/DDBJ databases">
        <title>Genome-scale phylogeny and comparative genomics of the fungal order Sordariales.</title>
        <authorList>
            <consortium name="Lawrence Berkeley National Laboratory"/>
            <person name="Hensen N."/>
            <person name="Bonometti L."/>
            <person name="Westerberg I."/>
            <person name="Brannstrom I.O."/>
            <person name="Guillou S."/>
            <person name="Cros-Aarteil S."/>
            <person name="Calhoun S."/>
            <person name="Haridas S."/>
            <person name="Kuo A."/>
            <person name="Mondo S."/>
            <person name="Pangilinan J."/>
            <person name="Riley R."/>
            <person name="Labutti K."/>
            <person name="Andreopoulos B."/>
            <person name="Lipzen A."/>
            <person name="Chen C."/>
            <person name="Yanf M."/>
            <person name="Daum C."/>
            <person name="Ng V."/>
            <person name="Clum A."/>
            <person name="Steindorff A."/>
            <person name="Ohm R."/>
            <person name="Martin F."/>
            <person name="Silar P."/>
            <person name="Natvig D."/>
            <person name="Lalanne C."/>
            <person name="Gautier V."/>
            <person name="Ament-Velasquez S.L."/>
            <person name="Kruys A."/>
            <person name="Hutchinson M.I."/>
            <person name="Powell A.J."/>
            <person name="Barry K."/>
            <person name="Miller A.N."/>
            <person name="Grigoriev I.V."/>
            <person name="Debuchy R."/>
            <person name="Gladieux P."/>
            <person name="Thoren M.H."/>
            <person name="Johannesson H."/>
        </authorList>
    </citation>
    <scope>NUCLEOTIDE SEQUENCE</scope>
    <source>
        <strain evidence="3">SMH2532-1</strain>
    </source>
</reference>
<name>A0AA39Y436_9PEZI</name>
<feature type="region of interest" description="Disordered" evidence="2">
    <location>
        <begin position="420"/>
        <end position="468"/>
    </location>
</feature>
<feature type="region of interest" description="Disordered" evidence="2">
    <location>
        <begin position="638"/>
        <end position="660"/>
    </location>
</feature>
<feature type="region of interest" description="Disordered" evidence="2">
    <location>
        <begin position="1"/>
        <end position="37"/>
    </location>
</feature>
<feature type="compositionally biased region" description="Low complexity" evidence="2">
    <location>
        <begin position="21"/>
        <end position="37"/>
    </location>
</feature>
<evidence type="ECO:0000256" key="2">
    <source>
        <dbReference type="SAM" id="MobiDB-lite"/>
    </source>
</evidence>
<dbReference type="EMBL" id="JAULSV010000004">
    <property type="protein sequence ID" value="KAK0645573.1"/>
    <property type="molecule type" value="Genomic_DNA"/>
</dbReference>
<evidence type="ECO:0000313" key="3">
    <source>
        <dbReference type="EMBL" id="KAK0645573.1"/>
    </source>
</evidence>